<evidence type="ECO:0000313" key="3">
    <source>
        <dbReference type="Proteomes" id="UP000215335"/>
    </source>
</evidence>
<dbReference type="OrthoDB" id="7697921at2759"/>
<keyword evidence="3" id="KW-1185">Reference proteome</keyword>
<feature type="region of interest" description="Disordered" evidence="1">
    <location>
        <begin position="280"/>
        <end position="308"/>
    </location>
</feature>
<sequence>MNGGMIYNRTCSTCFEIDVKFAMAIRRNQKEWVISDGEDEDEEVGLDVRELFALSKKKAVSAEPLVNNSEDTTDKFHTPNEEFALSQASSQLTLKESDTEKYFTADEDKTPNTRLENSLDAGSISEEEDPDEKIGPKVSQTTNAVVFDDEDNNSDLPATNEKEETVGNDKSENSSALKNLISDKGKEKTKLNEEEETEANIRPKVGQIRSSVRSDYEDENSDVIVIDDEETVVNDKSENSSAQEKSAVIYDDDDDDSDLIVINDEEDVVSNGSKKFTARKNLISDEEEEEEEEEETDKEVSKESDEPVAKKSKIVKPFGTVRGFQKCNDKNWWDQFLESVPDNQKCEIGNCSFAPQPHKKHDVNIRSYSLYETRLIIQYLIYHNVIEYGKGIKVWKDFHSLGYLTHRSIESLNNHFKRYILRDIKSYKLPKDIESKFLKLRTSRQGLKRLSKN</sequence>
<name>A0A232ETI2_9HYME</name>
<feature type="compositionally biased region" description="Basic and acidic residues" evidence="1">
    <location>
        <begin position="181"/>
        <end position="192"/>
    </location>
</feature>
<gene>
    <name evidence="2" type="ORF">TSAR_011673</name>
</gene>
<comment type="caution">
    <text evidence="2">The sequence shown here is derived from an EMBL/GenBank/DDBJ whole genome shotgun (WGS) entry which is preliminary data.</text>
</comment>
<evidence type="ECO:0000256" key="1">
    <source>
        <dbReference type="SAM" id="MobiDB-lite"/>
    </source>
</evidence>
<accession>A0A232ETI2</accession>
<evidence type="ECO:0000313" key="2">
    <source>
        <dbReference type="EMBL" id="OXU21669.1"/>
    </source>
</evidence>
<dbReference type="AlphaFoldDB" id="A0A232ETI2"/>
<feature type="compositionally biased region" description="Basic and acidic residues" evidence="1">
    <location>
        <begin position="298"/>
        <end position="308"/>
    </location>
</feature>
<protein>
    <submittedName>
        <fullName evidence="2">Uncharacterized protein</fullName>
    </submittedName>
</protein>
<feature type="compositionally biased region" description="Acidic residues" evidence="1">
    <location>
        <begin position="216"/>
        <end position="232"/>
    </location>
</feature>
<feature type="compositionally biased region" description="Acidic residues" evidence="1">
    <location>
        <begin position="284"/>
        <end position="297"/>
    </location>
</feature>
<proteinExistence type="predicted"/>
<dbReference type="EMBL" id="NNAY01002270">
    <property type="protein sequence ID" value="OXU21669.1"/>
    <property type="molecule type" value="Genomic_DNA"/>
</dbReference>
<feature type="region of interest" description="Disordered" evidence="1">
    <location>
        <begin position="102"/>
        <end position="251"/>
    </location>
</feature>
<feature type="compositionally biased region" description="Basic and acidic residues" evidence="1">
    <location>
        <begin position="160"/>
        <end position="172"/>
    </location>
</feature>
<reference evidence="2 3" key="1">
    <citation type="journal article" date="2017" name="Curr. Biol.">
        <title>The Evolution of Venom by Co-option of Single-Copy Genes.</title>
        <authorList>
            <person name="Martinson E.O."/>
            <person name="Mrinalini"/>
            <person name="Kelkar Y.D."/>
            <person name="Chang C.H."/>
            <person name="Werren J.H."/>
        </authorList>
    </citation>
    <scope>NUCLEOTIDE SEQUENCE [LARGE SCALE GENOMIC DNA]</scope>
    <source>
        <strain evidence="2 3">Alberta</strain>
        <tissue evidence="2">Whole body</tissue>
    </source>
</reference>
<feature type="compositionally biased region" description="Basic and acidic residues" evidence="1">
    <location>
        <begin position="102"/>
        <end position="111"/>
    </location>
</feature>
<organism evidence="2 3">
    <name type="scientific">Trichomalopsis sarcophagae</name>
    <dbReference type="NCBI Taxonomy" id="543379"/>
    <lineage>
        <taxon>Eukaryota</taxon>
        <taxon>Metazoa</taxon>
        <taxon>Ecdysozoa</taxon>
        <taxon>Arthropoda</taxon>
        <taxon>Hexapoda</taxon>
        <taxon>Insecta</taxon>
        <taxon>Pterygota</taxon>
        <taxon>Neoptera</taxon>
        <taxon>Endopterygota</taxon>
        <taxon>Hymenoptera</taxon>
        <taxon>Apocrita</taxon>
        <taxon>Proctotrupomorpha</taxon>
        <taxon>Chalcidoidea</taxon>
        <taxon>Pteromalidae</taxon>
        <taxon>Pteromalinae</taxon>
        <taxon>Trichomalopsis</taxon>
    </lineage>
</organism>
<dbReference type="Proteomes" id="UP000215335">
    <property type="component" value="Unassembled WGS sequence"/>
</dbReference>